<evidence type="ECO:0000256" key="10">
    <source>
        <dbReference type="PROSITE-ProRule" id="PRU01360"/>
    </source>
</evidence>
<feature type="domain" description="TonB-dependent receptor plug" evidence="13">
    <location>
        <begin position="12"/>
        <end position="118"/>
    </location>
</feature>
<evidence type="ECO:0000256" key="5">
    <source>
        <dbReference type="ARBA" id="ARBA00022692"/>
    </source>
</evidence>
<evidence type="ECO:0000256" key="2">
    <source>
        <dbReference type="ARBA" id="ARBA00009810"/>
    </source>
</evidence>
<dbReference type="Pfam" id="PF00593">
    <property type="entry name" value="TonB_dep_Rec_b-barrel"/>
    <property type="match status" value="1"/>
</dbReference>
<evidence type="ECO:0000313" key="14">
    <source>
        <dbReference type="EMBL" id="OWQ88847.1"/>
    </source>
</evidence>
<evidence type="ECO:0000256" key="3">
    <source>
        <dbReference type="ARBA" id="ARBA00022448"/>
    </source>
</evidence>
<dbReference type="EMBL" id="NIOF01000006">
    <property type="protein sequence ID" value="OWQ88847.1"/>
    <property type="molecule type" value="Genomic_DNA"/>
</dbReference>
<accession>A0A246J894</accession>
<comment type="similarity">
    <text evidence="2 10 11">Belongs to the TonB-dependent receptor family.</text>
</comment>
<evidence type="ECO:0000259" key="12">
    <source>
        <dbReference type="Pfam" id="PF00593"/>
    </source>
</evidence>
<keyword evidence="4 10" id="KW-1134">Transmembrane beta strand</keyword>
<dbReference type="InterPro" id="IPR012910">
    <property type="entry name" value="Plug_dom"/>
</dbReference>
<dbReference type="InterPro" id="IPR000531">
    <property type="entry name" value="Beta-barrel_TonB"/>
</dbReference>
<comment type="caution">
    <text evidence="14">The sequence shown here is derived from an EMBL/GenBank/DDBJ whole genome shotgun (WGS) entry which is preliminary data.</text>
</comment>
<dbReference type="GO" id="GO:0015344">
    <property type="term" value="F:siderophore uptake transmembrane transporter activity"/>
    <property type="evidence" value="ECO:0007669"/>
    <property type="project" value="TreeGrafter"/>
</dbReference>
<dbReference type="Gene3D" id="2.40.170.20">
    <property type="entry name" value="TonB-dependent receptor, beta-barrel domain"/>
    <property type="match status" value="1"/>
</dbReference>
<dbReference type="Proteomes" id="UP000197468">
    <property type="component" value="Unassembled WGS sequence"/>
</dbReference>
<evidence type="ECO:0008006" key="16">
    <source>
        <dbReference type="Google" id="ProtNLM"/>
    </source>
</evidence>
<evidence type="ECO:0000256" key="11">
    <source>
        <dbReference type="RuleBase" id="RU003357"/>
    </source>
</evidence>
<keyword evidence="5 10" id="KW-0812">Transmembrane</keyword>
<dbReference type="PROSITE" id="PS52016">
    <property type="entry name" value="TONB_DEPENDENT_REC_3"/>
    <property type="match status" value="1"/>
</dbReference>
<organism evidence="14 15">
    <name type="scientific">Roseateles aquatilis</name>
    <dbReference type="NCBI Taxonomy" id="431061"/>
    <lineage>
        <taxon>Bacteria</taxon>
        <taxon>Pseudomonadati</taxon>
        <taxon>Pseudomonadota</taxon>
        <taxon>Betaproteobacteria</taxon>
        <taxon>Burkholderiales</taxon>
        <taxon>Sphaerotilaceae</taxon>
        <taxon>Roseateles</taxon>
    </lineage>
</organism>
<dbReference type="InterPro" id="IPR037066">
    <property type="entry name" value="Plug_dom_sf"/>
</dbReference>
<dbReference type="PANTHER" id="PTHR30069:SF27">
    <property type="entry name" value="BLL4766 PROTEIN"/>
    <property type="match status" value="1"/>
</dbReference>
<evidence type="ECO:0000256" key="4">
    <source>
        <dbReference type="ARBA" id="ARBA00022452"/>
    </source>
</evidence>
<evidence type="ECO:0000256" key="1">
    <source>
        <dbReference type="ARBA" id="ARBA00004571"/>
    </source>
</evidence>
<dbReference type="GO" id="GO:0044718">
    <property type="term" value="P:siderophore transmembrane transport"/>
    <property type="evidence" value="ECO:0007669"/>
    <property type="project" value="TreeGrafter"/>
</dbReference>
<evidence type="ECO:0000256" key="8">
    <source>
        <dbReference type="ARBA" id="ARBA00023170"/>
    </source>
</evidence>
<evidence type="ECO:0000313" key="15">
    <source>
        <dbReference type="Proteomes" id="UP000197468"/>
    </source>
</evidence>
<gene>
    <name evidence="14" type="ORF">CDN99_15340</name>
</gene>
<keyword evidence="9 10" id="KW-0998">Cell outer membrane</keyword>
<keyword evidence="6 11" id="KW-0798">TonB box</keyword>
<dbReference type="GO" id="GO:0009279">
    <property type="term" value="C:cell outer membrane"/>
    <property type="evidence" value="ECO:0007669"/>
    <property type="project" value="UniProtKB-SubCell"/>
</dbReference>
<dbReference type="Gene3D" id="2.170.130.10">
    <property type="entry name" value="TonB-dependent receptor, plug domain"/>
    <property type="match status" value="1"/>
</dbReference>
<dbReference type="InterPro" id="IPR036942">
    <property type="entry name" value="Beta-barrel_TonB_sf"/>
</dbReference>
<keyword evidence="8" id="KW-0675">Receptor</keyword>
<dbReference type="SUPFAM" id="SSF56935">
    <property type="entry name" value="Porins"/>
    <property type="match status" value="1"/>
</dbReference>
<name>A0A246J894_9BURK</name>
<dbReference type="Pfam" id="PF07715">
    <property type="entry name" value="Plug"/>
    <property type="match status" value="1"/>
</dbReference>
<evidence type="ECO:0000256" key="6">
    <source>
        <dbReference type="ARBA" id="ARBA00023077"/>
    </source>
</evidence>
<dbReference type="PANTHER" id="PTHR30069">
    <property type="entry name" value="TONB-DEPENDENT OUTER MEMBRANE RECEPTOR"/>
    <property type="match status" value="1"/>
</dbReference>
<evidence type="ECO:0000256" key="9">
    <source>
        <dbReference type="ARBA" id="ARBA00023237"/>
    </source>
</evidence>
<feature type="domain" description="TonB-dependent receptor-like beta-barrel" evidence="12">
    <location>
        <begin position="236"/>
        <end position="621"/>
    </location>
</feature>
<comment type="subcellular location">
    <subcellularLocation>
        <location evidence="1 10">Cell outer membrane</location>
        <topology evidence="1 10">Multi-pass membrane protein</topology>
    </subcellularLocation>
</comment>
<protein>
    <recommendedName>
        <fullName evidence="16">TonB-dependent receptor</fullName>
    </recommendedName>
</protein>
<dbReference type="AlphaFoldDB" id="A0A246J894"/>
<proteinExistence type="inferred from homology"/>
<evidence type="ECO:0000259" key="13">
    <source>
        <dbReference type="Pfam" id="PF07715"/>
    </source>
</evidence>
<keyword evidence="7 10" id="KW-0472">Membrane</keyword>
<keyword evidence="15" id="KW-1185">Reference proteome</keyword>
<reference evidence="14 15" key="1">
    <citation type="journal article" date="2008" name="Int. J. Syst. Evol. Microbiol.">
        <title>Description of Roseateles aquatilis sp. nov. and Roseateles terrae sp. nov., in the class Betaproteobacteria, and emended description of the genus Roseateles.</title>
        <authorList>
            <person name="Gomila M."/>
            <person name="Bowien B."/>
            <person name="Falsen E."/>
            <person name="Moore E.R."/>
            <person name="Lalucat J."/>
        </authorList>
    </citation>
    <scope>NUCLEOTIDE SEQUENCE [LARGE SCALE GENOMIC DNA]</scope>
    <source>
        <strain evidence="14 15">CCUG 48205</strain>
    </source>
</reference>
<dbReference type="InterPro" id="IPR039426">
    <property type="entry name" value="TonB-dep_rcpt-like"/>
</dbReference>
<evidence type="ECO:0000256" key="7">
    <source>
        <dbReference type="ARBA" id="ARBA00023136"/>
    </source>
</evidence>
<sequence length="674" mass="73137">MVLTPTRLRQSLQDVPAAVTIITADMLKRFGIRTIPEALRLVPGMEITRASGPDYRINYHGGSVLVPRRMNVLIDGVSAYQPLFARVDWSSLPIAIDDVERIEITRGSNSAAYGPNSMLAIVNIISRHPRDVGRAFAAIEKGSNGVAAATVRLGAAIGDADLRLTISREVDGGYDSQQRAGADHDSQRLTRANLRVALPLGPASTADINIGHVEGVREVPGVDSGGVTYPDALPQDTYASLTLTHNVAATHQLQVRAYSWVDRIQQSWSTCYPTAFFLPELFNLYRANPRYANEVLAGRAPTGGSVQDDALAATAIAALRALGTAARTPTCGTADQSLVQRRWDVEIQDTQVLSEQFRFVVGAGVRQHSGSSATYLGTAARNTIWRAFGNLEYRPIPDLALNLGGYGERDELSGSTFSPRLAANYRLTDQQTVRFAWTRGNRTPDVQEQRADWSYTLYDANPALRGSSTIRLYQSAQSPGGLTAERIRSVEFGYLLNVPSYGLLLDAKAFDDRLTNLISEKLQLSSFAPTNSGAVRLTGVEVQASAALASNWSVFANYAYLQNHDATNALETTQYSRHSGSVGVWTSFGAGWSISAAYFGASGNGLGQTAYGRTDITLGKSLRTVGQQHVEASLTARRLDNPEQTYFRDFGANGTLKATYSSRLQLLGQIRVNF</sequence>
<keyword evidence="3 10" id="KW-0813">Transport</keyword>